<dbReference type="Proteomes" id="UP001054252">
    <property type="component" value="Unassembled WGS sequence"/>
</dbReference>
<evidence type="ECO:0000256" key="1">
    <source>
        <dbReference type="SAM" id="MobiDB-lite"/>
    </source>
</evidence>
<reference evidence="2 3" key="1">
    <citation type="journal article" date="2021" name="Commun. Biol.">
        <title>The genome of Shorea leprosula (Dipterocarpaceae) highlights the ecological relevance of drought in aseasonal tropical rainforests.</title>
        <authorList>
            <person name="Ng K.K.S."/>
            <person name="Kobayashi M.J."/>
            <person name="Fawcett J.A."/>
            <person name="Hatakeyama M."/>
            <person name="Paape T."/>
            <person name="Ng C.H."/>
            <person name="Ang C.C."/>
            <person name="Tnah L.H."/>
            <person name="Lee C.T."/>
            <person name="Nishiyama T."/>
            <person name="Sese J."/>
            <person name="O'Brien M.J."/>
            <person name="Copetti D."/>
            <person name="Mohd Noor M.I."/>
            <person name="Ong R.C."/>
            <person name="Putra M."/>
            <person name="Sireger I.Z."/>
            <person name="Indrioko S."/>
            <person name="Kosugi Y."/>
            <person name="Izuno A."/>
            <person name="Isagi Y."/>
            <person name="Lee S.L."/>
            <person name="Shimizu K.K."/>
        </authorList>
    </citation>
    <scope>NUCLEOTIDE SEQUENCE [LARGE SCALE GENOMIC DNA]</scope>
    <source>
        <strain evidence="2">214</strain>
    </source>
</reference>
<dbReference type="EMBL" id="BPVZ01000805">
    <property type="protein sequence ID" value="GKV52672.1"/>
    <property type="molecule type" value="Genomic_DNA"/>
</dbReference>
<feature type="compositionally biased region" description="Polar residues" evidence="1">
    <location>
        <begin position="1"/>
        <end position="10"/>
    </location>
</feature>
<name>A0AAV5MSX6_9ROSI</name>
<comment type="caution">
    <text evidence="2">The sequence shown here is derived from an EMBL/GenBank/DDBJ whole genome shotgun (WGS) entry which is preliminary data.</text>
</comment>
<evidence type="ECO:0000313" key="3">
    <source>
        <dbReference type="Proteomes" id="UP001054252"/>
    </source>
</evidence>
<feature type="compositionally biased region" description="Basic and acidic residues" evidence="1">
    <location>
        <begin position="11"/>
        <end position="40"/>
    </location>
</feature>
<dbReference type="AlphaFoldDB" id="A0AAV5MSX6"/>
<evidence type="ECO:0000313" key="2">
    <source>
        <dbReference type="EMBL" id="GKV52672.1"/>
    </source>
</evidence>
<feature type="region of interest" description="Disordered" evidence="1">
    <location>
        <begin position="1"/>
        <end position="40"/>
    </location>
</feature>
<keyword evidence="3" id="KW-1185">Reference proteome</keyword>
<accession>A0AAV5MSX6</accession>
<sequence length="40" mass="4945">MMEWTNSSETYGKRGEGKDKYQKREERPWMRDHRPKISSE</sequence>
<gene>
    <name evidence="2" type="ORF">SLEP1_g59243</name>
</gene>
<proteinExistence type="predicted"/>
<protein>
    <submittedName>
        <fullName evidence="2">Uncharacterized protein</fullName>
    </submittedName>
</protein>
<organism evidence="2 3">
    <name type="scientific">Rubroshorea leprosula</name>
    <dbReference type="NCBI Taxonomy" id="152421"/>
    <lineage>
        <taxon>Eukaryota</taxon>
        <taxon>Viridiplantae</taxon>
        <taxon>Streptophyta</taxon>
        <taxon>Embryophyta</taxon>
        <taxon>Tracheophyta</taxon>
        <taxon>Spermatophyta</taxon>
        <taxon>Magnoliopsida</taxon>
        <taxon>eudicotyledons</taxon>
        <taxon>Gunneridae</taxon>
        <taxon>Pentapetalae</taxon>
        <taxon>rosids</taxon>
        <taxon>malvids</taxon>
        <taxon>Malvales</taxon>
        <taxon>Dipterocarpaceae</taxon>
        <taxon>Rubroshorea</taxon>
    </lineage>
</organism>